<organism evidence="5 6">
    <name type="scientific">Staphylococcus coagulans</name>
    <dbReference type="NCBI Taxonomy" id="74706"/>
    <lineage>
        <taxon>Bacteria</taxon>
        <taxon>Bacillati</taxon>
        <taxon>Bacillota</taxon>
        <taxon>Bacilli</taxon>
        <taxon>Bacillales</taxon>
        <taxon>Staphylococcaceae</taxon>
        <taxon>Staphylococcus</taxon>
    </lineage>
</organism>
<evidence type="ECO:0000256" key="2">
    <source>
        <dbReference type="ARBA" id="ARBA00022801"/>
    </source>
</evidence>
<dbReference type="Proteomes" id="UP000524893">
    <property type="component" value="Unassembled WGS sequence"/>
</dbReference>
<feature type="domain" description="Carboxyltransferase" evidence="4">
    <location>
        <begin position="1"/>
        <end position="209"/>
    </location>
</feature>
<dbReference type="GO" id="GO:0005524">
    <property type="term" value="F:ATP binding"/>
    <property type="evidence" value="ECO:0007669"/>
    <property type="project" value="UniProtKB-KW"/>
</dbReference>
<evidence type="ECO:0000313" key="6">
    <source>
        <dbReference type="Proteomes" id="UP000524893"/>
    </source>
</evidence>
<dbReference type="Gene3D" id="3.30.1360.40">
    <property type="match status" value="1"/>
</dbReference>
<dbReference type="GeneID" id="72415134"/>
<dbReference type="PANTHER" id="PTHR34698:SF2">
    <property type="entry name" value="5-OXOPROLINASE SUBUNIT B"/>
    <property type="match status" value="1"/>
</dbReference>
<dbReference type="SMART" id="SM00796">
    <property type="entry name" value="AHS1"/>
    <property type="match status" value="1"/>
</dbReference>
<evidence type="ECO:0000256" key="1">
    <source>
        <dbReference type="ARBA" id="ARBA00022741"/>
    </source>
</evidence>
<dbReference type="GO" id="GO:0016787">
    <property type="term" value="F:hydrolase activity"/>
    <property type="evidence" value="ECO:0007669"/>
    <property type="project" value="UniProtKB-KW"/>
</dbReference>
<dbReference type="Pfam" id="PF02682">
    <property type="entry name" value="CT_C_D"/>
    <property type="match status" value="1"/>
</dbReference>
<protein>
    <submittedName>
        <fullName evidence="5">Carboxyltransferase domain-containing protein</fullName>
    </submittedName>
</protein>
<evidence type="ECO:0000259" key="4">
    <source>
        <dbReference type="SMART" id="SM00796"/>
    </source>
</evidence>
<accession>A0A9X0PFI1</accession>
<evidence type="ECO:0000313" key="5">
    <source>
        <dbReference type="EMBL" id="MBA8775892.1"/>
    </source>
</evidence>
<keyword evidence="2" id="KW-0378">Hydrolase</keyword>
<dbReference type="InterPro" id="IPR029000">
    <property type="entry name" value="Cyclophilin-like_dom_sf"/>
</dbReference>
<dbReference type="SUPFAM" id="SSF160467">
    <property type="entry name" value="PH0987 N-terminal domain-like"/>
    <property type="match status" value="1"/>
</dbReference>
<keyword evidence="1" id="KW-0547">Nucleotide-binding</keyword>
<reference evidence="5 6" key="1">
    <citation type="journal article" date="2020" name="Access Microbiol">
        <title>Isolation and genome sequencing of Staphylococcus schleiferi subspecies coagulans from Antarctic seals.</title>
        <authorList>
            <person name="Foster G."/>
            <person name="Robb A."/>
            <person name="Paterson G.K."/>
        </authorList>
    </citation>
    <scope>NUCLEOTIDE SEQUENCE [LARGE SCALE GENOMIC DNA]</scope>
    <source>
        <strain evidence="5 6">M615/02/4</strain>
    </source>
</reference>
<dbReference type="InterPro" id="IPR010016">
    <property type="entry name" value="PxpB"/>
</dbReference>
<dbReference type="PANTHER" id="PTHR34698">
    <property type="entry name" value="5-OXOPROLINASE SUBUNIT B"/>
    <property type="match status" value="1"/>
</dbReference>
<sequence>MKVYSQGDQAIVVSLKGAVTPTATQRLLMIRNYLVAQNYPYITEIVPTETDMLISYDGYMMMRHLKIASPFLHMKSLIEHIDISDAVFEKQQRCIKVPVEYGGIHGLHFDKILAELNMDAQTFIQLHTESDYFVSMMGYSPAFPYLTGVDPRIIVNHMANEPRVIPAGSIIMENNKCGITTTETYGDWLVIGRTPLQLFQPNKKDFARISLGDQVKFTVVSQGGDV</sequence>
<dbReference type="AlphaFoldDB" id="A0A9X0PFI1"/>
<gene>
    <name evidence="5" type="ORF">HR081_02990</name>
</gene>
<dbReference type="EMBL" id="JABTCN010000005">
    <property type="protein sequence ID" value="MBA8775892.1"/>
    <property type="molecule type" value="Genomic_DNA"/>
</dbReference>
<dbReference type="InterPro" id="IPR003833">
    <property type="entry name" value="CT_C_D"/>
</dbReference>
<name>A0A9X0PFI1_9STAP</name>
<dbReference type="SUPFAM" id="SSF50891">
    <property type="entry name" value="Cyclophilin-like"/>
    <property type="match status" value="1"/>
</dbReference>
<keyword evidence="3" id="KW-0067">ATP-binding</keyword>
<proteinExistence type="predicted"/>
<dbReference type="Gene3D" id="2.40.100.10">
    <property type="entry name" value="Cyclophilin-like"/>
    <property type="match status" value="1"/>
</dbReference>
<comment type="caution">
    <text evidence="5">The sequence shown here is derived from an EMBL/GenBank/DDBJ whole genome shotgun (WGS) entry which is preliminary data.</text>
</comment>
<evidence type="ECO:0000256" key="3">
    <source>
        <dbReference type="ARBA" id="ARBA00022840"/>
    </source>
</evidence>
<dbReference type="RefSeq" id="WP_165545070.1">
    <property type="nucleotide sequence ID" value="NZ_CP092966.1"/>
</dbReference>